<dbReference type="InterPro" id="IPR036866">
    <property type="entry name" value="RibonucZ/Hydroxyglut_hydro"/>
</dbReference>
<sequence length="267" mass="29348">MAKIHTFKAGFCTHAACMAVRGAGLAACEFPAQVFLLEAAGRFWLFDTGYAQHFLDATATGVFALYRQVTPVYFNDSEAMRLQLREFGVHERDLSGVIVSHFHGDHIGGLKDFPDVPIIGSGEGWQQVRRLDGVRALLQGFVPKLMPEDTDQRFVAIESLAQVALPSEAAPLQAAYVLPHSHGEILLLDLPGHAAGHIGVLMACDDGWHLLAADAAWSRANYQDWKLPSPLSYIIMDKAAAFKHTLRQLQQLDAGGEVRIHLSHEEE</sequence>
<dbReference type="SUPFAM" id="SSF56281">
    <property type="entry name" value="Metallo-hydrolase/oxidoreductase"/>
    <property type="match status" value="1"/>
</dbReference>
<proteinExistence type="inferred from homology"/>
<name>A0ABY4E1V4_9NEIS</name>
<evidence type="ECO:0000256" key="2">
    <source>
        <dbReference type="ARBA" id="ARBA00007749"/>
    </source>
</evidence>
<keyword evidence="4" id="KW-0378">Hydrolase</keyword>
<dbReference type="InterPro" id="IPR001279">
    <property type="entry name" value="Metallo-B-lactamas"/>
</dbReference>
<comment type="cofactor">
    <cofactor evidence="1">
        <name>Zn(2+)</name>
        <dbReference type="ChEBI" id="CHEBI:29105"/>
    </cofactor>
</comment>
<evidence type="ECO:0000256" key="1">
    <source>
        <dbReference type="ARBA" id="ARBA00001947"/>
    </source>
</evidence>
<accession>A0ABY4E1V4</accession>
<evidence type="ECO:0000256" key="3">
    <source>
        <dbReference type="ARBA" id="ARBA00022723"/>
    </source>
</evidence>
<dbReference type="SMART" id="SM00849">
    <property type="entry name" value="Lactamase_B"/>
    <property type="match status" value="1"/>
</dbReference>
<dbReference type="CDD" id="cd07730">
    <property type="entry name" value="metallo-hydrolase-like_MBL-fold"/>
    <property type="match status" value="1"/>
</dbReference>
<dbReference type="RefSeq" id="WP_058357044.1">
    <property type="nucleotide sequence ID" value="NZ_CABKVG010000010.1"/>
</dbReference>
<protein>
    <submittedName>
        <fullName evidence="7">MBL fold metallo-hydrolase</fullName>
    </submittedName>
</protein>
<evidence type="ECO:0000256" key="5">
    <source>
        <dbReference type="ARBA" id="ARBA00022833"/>
    </source>
</evidence>
<keyword evidence="5" id="KW-0862">Zinc</keyword>
<dbReference type="Gene3D" id="3.60.15.10">
    <property type="entry name" value="Ribonuclease Z/Hydroxyacylglutathione hydrolase-like"/>
    <property type="match status" value="1"/>
</dbReference>
<dbReference type="Proteomes" id="UP000832011">
    <property type="component" value="Chromosome"/>
</dbReference>
<dbReference type="InterPro" id="IPR051013">
    <property type="entry name" value="MBL_superfamily_lactonases"/>
</dbReference>
<evidence type="ECO:0000313" key="8">
    <source>
        <dbReference type="Proteomes" id="UP000832011"/>
    </source>
</evidence>
<reference evidence="7 8" key="1">
    <citation type="journal article" date="2022" name="Res Sq">
        <title>Evolution of multicellular longitudinally dividing oral cavity symbionts (Neisseriaceae).</title>
        <authorList>
            <person name="Nyongesa S."/>
            <person name="Weber P."/>
            <person name="Bernet E."/>
            <person name="Pullido F."/>
            <person name="Nieckarz M."/>
            <person name="Delaby M."/>
            <person name="Nieves C."/>
            <person name="Viehboeck T."/>
            <person name="Krause N."/>
            <person name="Rivera-Millot A."/>
            <person name="Nakamura A."/>
            <person name="Vischer N."/>
            <person name="VanNieuwenhze M."/>
            <person name="Brun Y."/>
            <person name="Cava F."/>
            <person name="Bulgheresi S."/>
            <person name="Veyrier F."/>
        </authorList>
    </citation>
    <scope>NUCLEOTIDE SEQUENCE [LARGE SCALE GENOMIC DNA]</scope>
    <source>
        <strain evidence="7 8">SN4</strain>
    </source>
</reference>
<keyword evidence="3" id="KW-0479">Metal-binding</keyword>
<gene>
    <name evidence="7" type="ORF">LVJ82_18180</name>
</gene>
<dbReference type="EMBL" id="CP091511">
    <property type="protein sequence ID" value="UOO89345.1"/>
    <property type="molecule type" value="Genomic_DNA"/>
</dbReference>
<keyword evidence="8" id="KW-1185">Reference proteome</keyword>
<dbReference type="Pfam" id="PF00753">
    <property type="entry name" value="Lactamase_B"/>
    <property type="match status" value="1"/>
</dbReference>
<comment type="similarity">
    <text evidence="2">Belongs to the metallo-beta-lactamase superfamily.</text>
</comment>
<organism evidence="7 8">
    <name type="scientific">Vitreoscilla massiliensis</name>
    <dbReference type="NCBI Taxonomy" id="1689272"/>
    <lineage>
        <taxon>Bacteria</taxon>
        <taxon>Pseudomonadati</taxon>
        <taxon>Pseudomonadota</taxon>
        <taxon>Betaproteobacteria</taxon>
        <taxon>Neisseriales</taxon>
        <taxon>Neisseriaceae</taxon>
        <taxon>Vitreoscilla</taxon>
    </lineage>
</organism>
<evidence type="ECO:0000313" key="7">
    <source>
        <dbReference type="EMBL" id="UOO89345.1"/>
    </source>
</evidence>
<evidence type="ECO:0000256" key="4">
    <source>
        <dbReference type="ARBA" id="ARBA00022801"/>
    </source>
</evidence>
<dbReference type="PANTHER" id="PTHR42978:SF2">
    <property type="entry name" value="102 KBASES UNSTABLE REGION: FROM 1 TO 119443"/>
    <property type="match status" value="1"/>
</dbReference>
<evidence type="ECO:0000259" key="6">
    <source>
        <dbReference type="SMART" id="SM00849"/>
    </source>
</evidence>
<dbReference type="PANTHER" id="PTHR42978">
    <property type="entry name" value="QUORUM-QUENCHING LACTONASE YTNP-RELATED-RELATED"/>
    <property type="match status" value="1"/>
</dbReference>
<feature type="domain" description="Metallo-beta-lactamase" evidence="6">
    <location>
        <begin position="31"/>
        <end position="264"/>
    </location>
</feature>